<dbReference type="Proteomes" id="UP000004995">
    <property type="component" value="Unassembled WGS sequence"/>
</dbReference>
<dbReference type="HOGENOM" id="CLU_1535131_0_0_1"/>
<reference evidence="2" key="2">
    <citation type="submission" date="2018-08" db="UniProtKB">
        <authorList>
            <consortium name="EnsemblPlants"/>
        </authorList>
    </citation>
    <scope>IDENTIFICATION</scope>
    <source>
        <strain evidence="2">Yugu1</strain>
    </source>
</reference>
<dbReference type="EnsemblPlants" id="KQL08004">
    <property type="protein sequence ID" value="KQL08004"/>
    <property type="gene ID" value="SETIT_003099mg"/>
</dbReference>
<reference evidence="3" key="1">
    <citation type="journal article" date="2012" name="Nat. Biotechnol.">
        <title>Reference genome sequence of the model plant Setaria.</title>
        <authorList>
            <person name="Bennetzen J.L."/>
            <person name="Schmutz J."/>
            <person name="Wang H."/>
            <person name="Percifield R."/>
            <person name="Hawkins J."/>
            <person name="Pontaroli A.C."/>
            <person name="Estep M."/>
            <person name="Feng L."/>
            <person name="Vaughn J.N."/>
            <person name="Grimwood J."/>
            <person name="Jenkins J."/>
            <person name="Barry K."/>
            <person name="Lindquist E."/>
            <person name="Hellsten U."/>
            <person name="Deshpande S."/>
            <person name="Wang X."/>
            <person name="Wu X."/>
            <person name="Mitros T."/>
            <person name="Triplett J."/>
            <person name="Yang X."/>
            <person name="Ye C.Y."/>
            <person name="Mauro-Herrera M."/>
            <person name="Wang L."/>
            <person name="Li P."/>
            <person name="Sharma M."/>
            <person name="Sharma R."/>
            <person name="Ronald P.C."/>
            <person name="Panaud O."/>
            <person name="Kellogg E.A."/>
            <person name="Brutnell T.P."/>
            <person name="Doust A.N."/>
            <person name="Tuskan G.A."/>
            <person name="Rokhsar D."/>
            <person name="Devos K.M."/>
        </authorList>
    </citation>
    <scope>NUCLEOTIDE SEQUENCE [LARGE SCALE GENOMIC DNA]</scope>
    <source>
        <strain evidence="3">cv. Yugu1</strain>
    </source>
</reference>
<feature type="compositionally biased region" description="Low complexity" evidence="1">
    <location>
        <begin position="1"/>
        <end position="13"/>
    </location>
</feature>
<proteinExistence type="predicted"/>
<dbReference type="Gramene" id="KQL08004">
    <property type="protein sequence ID" value="KQL08004"/>
    <property type="gene ID" value="SETIT_003099mg"/>
</dbReference>
<dbReference type="InParanoid" id="K3XMH6"/>
<evidence type="ECO:0000313" key="2">
    <source>
        <dbReference type="EnsemblPlants" id="KQL08004"/>
    </source>
</evidence>
<dbReference type="AlphaFoldDB" id="K3XMH6"/>
<organism evidence="2 3">
    <name type="scientific">Setaria italica</name>
    <name type="common">Foxtail millet</name>
    <name type="synonym">Panicum italicum</name>
    <dbReference type="NCBI Taxonomy" id="4555"/>
    <lineage>
        <taxon>Eukaryota</taxon>
        <taxon>Viridiplantae</taxon>
        <taxon>Streptophyta</taxon>
        <taxon>Embryophyta</taxon>
        <taxon>Tracheophyta</taxon>
        <taxon>Spermatophyta</taxon>
        <taxon>Magnoliopsida</taxon>
        <taxon>Liliopsida</taxon>
        <taxon>Poales</taxon>
        <taxon>Poaceae</taxon>
        <taxon>PACMAD clade</taxon>
        <taxon>Panicoideae</taxon>
        <taxon>Panicodae</taxon>
        <taxon>Paniceae</taxon>
        <taxon>Cenchrinae</taxon>
        <taxon>Setaria</taxon>
    </lineage>
</organism>
<dbReference type="EMBL" id="AGNK02003396">
    <property type="status" value="NOT_ANNOTATED_CDS"/>
    <property type="molecule type" value="Genomic_DNA"/>
</dbReference>
<evidence type="ECO:0000313" key="3">
    <source>
        <dbReference type="Proteomes" id="UP000004995"/>
    </source>
</evidence>
<feature type="compositionally biased region" description="Basic and acidic residues" evidence="1">
    <location>
        <begin position="47"/>
        <end position="56"/>
    </location>
</feature>
<name>K3XMH6_SETIT</name>
<feature type="region of interest" description="Disordered" evidence="1">
    <location>
        <begin position="1"/>
        <end position="61"/>
    </location>
</feature>
<evidence type="ECO:0000256" key="1">
    <source>
        <dbReference type="SAM" id="MobiDB-lite"/>
    </source>
</evidence>
<protein>
    <submittedName>
        <fullName evidence="2">Uncharacterized protein</fullName>
    </submittedName>
</protein>
<keyword evidence="3" id="KW-1185">Reference proteome</keyword>
<accession>K3XMH6</accession>
<sequence length="175" mass="19615">MRRGATTASSSATSGGGHDSPPVFIPLPPVCGRALPATRRRRRAPRRREGGGRRTDPAPPPPDFLGIDRWCMLLVLCVTIDGWHRRISSVHVVLLHRRVRMRIDRMGAIYLYRDLIGVMDWMDSFYAQVGLSVFACASSKYICVYCSVQTFDSSAITTICSAGHYLLTHYRVVYL</sequence>